<dbReference type="GeneID" id="85308632"/>
<dbReference type="AlphaFoldDB" id="A0AAJ0C2X6"/>
<organism evidence="1 2">
    <name type="scientific">Phialemonium atrogriseum</name>
    <dbReference type="NCBI Taxonomy" id="1093897"/>
    <lineage>
        <taxon>Eukaryota</taxon>
        <taxon>Fungi</taxon>
        <taxon>Dikarya</taxon>
        <taxon>Ascomycota</taxon>
        <taxon>Pezizomycotina</taxon>
        <taxon>Sordariomycetes</taxon>
        <taxon>Sordariomycetidae</taxon>
        <taxon>Cephalothecales</taxon>
        <taxon>Cephalothecaceae</taxon>
        <taxon>Phialemonium</taxon>
    </lineage>
</organism>
<dbReference type="EMBL" id="MU839004">
    <property type="protein sequence ID" value="KAK1768946.1"/>
    <property type="molecule type" value="Genomic_DNA"/>
</dbReference>
<evidence type="ECO:0000313" key="2">
    <source>
        <dbReference type="Proteomes" id="UP001244011"/>
    </source>
</evidence>
<accession>A0AAJ0C2X6</accession>
<dbReference type="RefSeq" id="XP_060285159.1">
    <property type="nucleotide sequence ID" value="XM_060425445.1"/>
</dbReference>
<evidence type="ECO:0000313" key="1">
    <source>
        <dbReference type="EMBL" id="KAK1768946.1"/>
    </source>
</evidence>
<comment type="caution">
    <text evidence="1">The sequence shown here is derived from an EMBL/GenBank/DDBJ whole genome shotgun (WGS) entry which is preliminary data.</text>
</comment>
<keyword evidence="2" id="KW-1185">Reference proteome</keyword>
<dbReference type="Proteomes" id="UP001244011">
    <property type="component" value="Unassembled WGS sequence"/>
</dbReference>
<name>A0AAJ0C2X6_9PEZI</name>
<gene>
    <name evidence="1" type="ORF">QBC33DRAFT_489235</name>
</gene>
<reference evidence="1" key="1">
    <citation type="submission" date="2023-06" db="EMBL/GenBank/DDBJ databases">
        <title>Genome-scale phylogeny and comparative genomics of the fungal order Sordariales.</title>
        <authorList>
            <consortium name="Lawrence Berkeley National Laboratory"/>
            <person name="Hensen N."/>
            <person name="Bonometti L."/>
            <person name="Westerberg I."/>
            <person name="Brannstrom I.O."/>
            <person name="Guillou S."/>
            <person name="Cros-Aarteil S."/>
            <person name="Calhoun S."/>
            <person name="Haridas S."/>
            <person name="Kuo A."/>
            <person name="Mondo S."/>
            <person name="Pangilinan J."/>
            <person name="Riley R."/>
            <person name="Labutti K."/>
            <person name="Andreopoulos B."/>
            <person name="Lipzen A."/>
            <person name="Chen C."/>
            <person name="Yanf M."/>
            <person name="Daum C."/>
            <person name="Ng V."/>
            <person name="Clum A."/>
            <person name="Steindorff A."/>
            <person name="Ohm R."/>
            <person name="Martin F."/>
            <person name="Silar P."/>
            <person name="Natvig D."/>
            <person name="Lalanne C."/>
            <person name="Gautier V."/>
            <person name="Ament-Velasquez S.L."/>
            <person name="Kruys A."/>
            <person name="Hutchinson M.I."/>
            <person name="Powell A.J."/>
            <person name="Barry K."/>
            <person name="Miller A.N."/>
            <person name="Grigoriev I.V."/>
            <person name="Debuchy R."/>
            <person name="Gladieux P."/>
            <person name="Thoren M.H."/>
            <person name="Johannesson H."/>
        </authorList>
    </citation>
    <scope>NUCLEOTIDE SEQUENCE</scope>
    <source>
        <strain evidence="1">8032-3</strain>
    </source>
</reference>
<dbReference type="GO" id="GO:0003677">
    <property type="term" value="F:DNA binding"/>
    <property type="evidence" value="ECO:0007669"/>
    <property type="project" value="UniProtKB-KW"/>
</dbReference>
<proteinExistence type="predicted"/>
<protein>
    <submittedName>
        <fullName evidence="1">DNA-binding protein</fullName>
    </submittedName>
</protein>
<keyword evidence="1" id="KW-0238">DNA-binding</keyword>
<sequence>MSRWWFRVTEWGRRVGILRQDSRESAGGDRDYVPSPEDFPTFPPPPPKIILQDQTQYLSKVAGRKFAAPTGYFEDSSLFALYRLYELFILDHVLGYRNTLEAFWRHQEWSIKDIPDPDHTDPERYAFLAGCTYLLVRSFNQRVKIGLRRDMTPLITPEEAEVLRNVPDHLRPYEKVPDWAVKAPPLAETLVIPTHDKEVLEGKDDSRADPDFLAKNILLWTPHIYFT</sequence>